<keyword evidence="1" id="KW-0175">Coiled coil</keyword>
<dbReference type="Pfam" id="PF04783">
    <property type="entry name" value="DUF630"/>
    <property type="match status" value="1"/>
</dbReference>
<feature type="domain" description="DUF630" evidence="4">
    <location>
        <begin position="2"/>
        <end position="57"/>
    </location>
</feature>
<feature type="compositionally biased region" description="Low complexity" evidence="2">
    <location>
        <begin position="82"/>
        <end position="98"/>
    </location>
</feature>
<gene>
    <name evidence="5" type="ORF">Cgig2_019579</name>
</gene>
<evidence type="ECO:0000256" key="1">
    <source>
        <dbReference type="SAM" id="Coils"/>
    </source>
</evidence>
<evidence type="ECO:0000256" key="2">
    <source>
        <dbReference type="SAM" id="MobiDB-lite"/>
    </source>
</evidence>
<evidence type="ECO:0000259" key="4">
    <source>
        <dbReference type="Pfam" id="PF04783"/>
    </source>
</evidence>
<feature type="coiled-coil region" evidence="1">
    <location>
        <begin position="317"/>
        <end position="350"/>
    </location>
</feature>
<dbReference type="PANTHER" id="PTHR21450:SF23">
    <property type="entry name" value="PROTEIN ALTERED PHOSPHATE STARVATION RESPONSE 1"/>
    <property type="match status" value="1"/>
</dbReference>
<dbReference type="PANTHER" id="PTHR21450">
    <property type="entry name" value="PROTEIN ALTERED PHOSPHATE STARVATION RESPONSE 1"/>
    <property type="match status" value="1"/>
</dbReference>
<dbReference type="InterPro" id="IPR006868">
    <property type="entry name" value="DUF630"/>
</dbReference>
<name>A0A9Q1KJ15_9CARY</name>
<dbReference type="Proteomes" id="UP001153076">
    <property type="component" value="Unassembled WGS sequence"/>
</dbReference>
<dbReference type="EMBL" id="JAKOGI010000115">
    <property type="protein sequence ID" value="KAJ8443597.1"/>
    <property type="molecule type" value="Genomic_DNA"/>
</dbReference>
<dbReference type="Pfam" id="PF04782">
    <property type="entry name" value="DUF632"/>
    <property type="match status" value="1"/>
</dbReference>
<evidence type="ECO:0000259" key="3">
    <source>
        <dbReference type="Pfam" id="PF04782"/>
    </source>
</evidence>
<evidence type="ECO:0000313" key="6">
    <source>
        <dbReference type="Proteomes" id="UP001153076"/>
    </source>
</evidence>
<sequence>MSPSKLDRQEMVSRCRARKRYIKQLVQARLDLSLAHSFYFRSLSSTGAALLQFAAGESSLHLHRNPFPSLPPLPLPTPPPLSSVSSSTWTSTTTSSAVAPPPPASTWDFWDPFATSSAGAQFEAEEEEWEETTSVSTIATPTVVRAAAGVAASPSVVMVARKGKRKELVEIIKELDEYFVKAADDDQFTCMWRSMYECHQVQMHRVDQLKFINSVPSTEPISTIHRQSTLQLESQLQRWQQSLCDLVKTQRDYISSLTECLHLSLFEFNKNPLMRPIQDSFIYSLCEEWQLAIDRVPDKVASEGIKNLLNVIHAIVIQQAEEQEQEHKHKKRLEAANKELEKRAAWLRSLEVKYGPYSILESGSRNNKGRVEEKRMKVEMLKARADEENWRRRSMPKQ</sequence>
<accession>A0A9Q1KJ15</accession>
<protein>
    <submittedName>
        <fullName evidence="5">Uncharacterized protein</fullName>
    </submittedName>
</protein>
<organism evidence="5 6">
    <name type="scientific">Carnegiea gigantea</name>
    <dbReference type="NCBI Taxonomy" id="171969"/>
    <lineage>
        <taxon>Eukaryota</taxon>
        <taxon>Viridiplantae</taxon>
        <taxon>Streptophyta</taxon>
        <taxon>Embryophyta</taxon>
        <taxon>Tracheophyta</taxon>
        <taxon>Spermatophyta</taxon>
        <taxon>Magnoliopsida</taxon>
        <taxon>eudicotyledons</taxon>
        <taxon>Gunneridae</taxon>
        <taxon>Pentapetalae</taxon>
        <taxon>Caryophyllales</taxon>
        <taxon>Cactineae</taxon>
        <taxon>Cactaceae</taxon>
        <taxon>Cactoideae</taxon>
        <taxon>Echinocereeae</taxon>
        <taxon>Carnegiea</taxon>
    </lineage>
</organism>
<comment type="caution">
    <text evidence="5">The sequence shown here is derived from an EMBL/GenBank/DDBJ whole genome shotgun (WGS) entry which is preliminary data.</text>
</comment>
<feature type="region of interest" description="Disordered" evidence="2">
    <location>
        <begin position="71"/>
        <end position="104"/>
    </location>
</feature>
<feature type="compositionally biased region" description="Pro residues" evidence="2">
    <location>
        <begin position="71"/>
        <end position="81"/>
    </location>
</feature>
<feature type="domain" description="DUF632" evidence="3">
    <location>
        <begin position="187"/>
        <end position="313"/>
    </location>
</feature>
<proteinExistence type="predicted"/>
<reference evidence="5" key="1">
    <citation type="submission" date="2022-04" db="EMBL/GenBank/DDBJ databases">
        <title>Carnegiea gigantea Genome sequencing and assembly v2.</title>
        <authorList>
            <person name="Copetti D."/>
            <person name="Sanderson M.J."/>
            <person name="Burquez A."/>
            <person name="Wojciechowski M.F."/>
        </authorList>
    </citation>
    <scope>NUCLEOTIDE SEQUENCE</scope>
    <source>
        <strain evidence="5">SGP5-SGP5p</strain>
        <tissue evidence="5">Aerial part</tissue>
    </source>
</reference>
<evidence type="ECO:0000313" key="5">
    <source>
        <dbReference type="EMBL" id="KAJ8443597.1"/>
    </source>
</evidence>
<dbReference type="AlphaFoldDB" id="A0A9Q1KJ15"/>
<dbReference type="OrthoDB" id="1919226at2759"/>
<dbReference type="InterPro" id="IPR006867">
    <property type="entry name" value="DUF632"/>
</dbReference>
<keyword evidence="6" id="KW-1185">Reference proteome</keyword>